<keyword evidence="1" id="KW-0812">Transmembrane</keyword>
<feature type="transmembrane region" description="Helical" evidence="1">
    <location>
        <begin position="9"/>
        <end position="27"/>
    </location>
</feature>
<dbReference type="Proteomes" id="UP000177579">
    <property type="component" value="Unassembled WGS sequence"/>
</dbReference>
<feature type="transmembrane region" description="Helical" evidence="1">
    <location>
        <begin position="59"/>
        <end position="82"/>
    </location>
</feature>
<feature type="transmembrane region" description="Helical" evidence="1">
    <location>
        <begin position="94"/>
        <end position="117"/>
    </location>
</feature>
<proteinExistence type="predicted"/>
<evidence type="ECO:0000256" key="1">
    <source>
        <dbReference type="SAM" id="Phobius"/>
    </source>
</evidence>
<organism evidence="2 3">
    <name type="scientific">Candidatus Falkowbacteria bacterium RIFOXYD2_FULL_34_120</name>
    <dbReference type="NCBI Taxonomy" id="1798007"/>
    <lineage>
        <taxon>Bacteria</taxon>
        <taxon>Candidatus Falkowiibacteriota</taxon>
    </lineage>
</organism>
<evidence type="ECO:0000313" key="3">
    <source>
        <dbReference type="Proteomes" id="UP000177579"/>
    </source>
</evidence>
<feature type="transmembrane region" description="Helical" evidence="1">
    <location>
        <begin position="33"/>
        <end position="52"/>
    </location>
</feature>
<protein>
    <submittedName>
        <fullName evidence="2">Uncharacterized protein</fullName>
    </submittedName>
</protein>
<dbReference type="AlphaFoldDB" id="A0A1F5TMH8"/>
<keyword evidence="1" id="KW-0472">Membrane</keyword>
<sequence length="135" mass="15817">MENSKTIEFFKWLGSFMGFLAVCWIFNKDLPVIHPWMSIWLFISFISARIAVDRLKDDLFINFFWSGALKIFFNLIVLIPAYSFILRATSAAGLAVKFAFFLVFFEIVFLCILYFVLPGLRNTNDEYLSDYYANK</sequence>
<name>A0A1F5TMH8_9BACT</name>
<comment type="caution">
    <text evidence="2">The sequence shown here is derived from an EMBL/GenBank/DDBJ whole genome shotgun (WGS) entry which is preliminary data.</text>
</comment>
<keyword evidence="1" id="KW-1133">Transmembrane helix</keyword>
<reference evidence="2 3" key="1">
    <citation type="journal article" date="2016" name="Nat. Commun.">
        <title>Thousands of microbial genomes shed light on interconnected biogeochemical processes in an aquifer system.</title>
        <authorList>
            <person name="Anantharaman K."/>
            <person name="Brown C.T."/>
            <person name="Hug L.A."/>
            <person name="Sharon I."/>
            <person name="Castelle C.J."/>
            <person name="Probst A.J."/>
            <person name="Thomas B.C."/>
            <person name="Singh A."/>
            <person name="Wilkins M.J."/>
            <person name="Karaoz U."/>
            <person name="Brodie E.L."/>
            <person name="Williams K.H."/>
            <person name="Hubbard S.S."/>
            <person name="Banfield J.F."/>
        </authorList>
    </citation>
    <scope>NUCLEOTIDE SEQUENCE [LARGE SCALE GENOMIC DNA]</scope>
</reference>
<evidence type="ECO:0000313" key="2">
    <source>
        <dbReference type="EMBL" id="OGF40162.1"/>
    </source>
</evidence>
<gene>
    <name evidence="2" type="ORF">A2531_06475</name>
</gene>
<accession>A0A1F5TMH8</accession>
<dbReference type="EMBL" id="MFGO01000035">
    <property type="protein sequence ID" value="OGF40162.1"/>
    <property type="molecule type" value="Genomic_DNA"/>
</dbReference>